<reference evidence="1 2" key="1">
    <citation type="submission" date="2014-06" db="EMBL/GenBank/DDBJ databases">
        <authorList>
            <consortium name="DOE Joint Genome Institute"/>
            <person name="Kuo A."/>
            <person name="Kohler A."/>
            <person name="Nagy L.G."/>
            <person name="Floudas D."/>
            <person name="Copeland A."/>
            <person name="Barry K.W."/>
            <person name="Cichocki N."/>
            <person name="Veneault-Fourrey C."/>
            <person name="LaButti K."/>
            <person name="Lindquist E.A."/>
            <person name="Lipzen A."/>
            <person name="Lundell T."/>
            <person name="Morin E."/>
            <person name="Murat C."/>
            <person name="Sun H."/>
            <person name="Tunlid A."/>
            <person name="Henrissat B."/>
            <person name="Grigoriev I.V."/>
            <person name="Hibbett D.S."/>
            <person name="Martin F."/>
            <person name="Nordberg H.P."/>
            <person name="Cantor M.N."/>
            <person name="Hua S.X."/>
        </authorList>
    </citation>
    <scope>NUCLEOTIDE SEQUENCE [LARGE SCALE GENOMIC DNA]</scope>
    <source>
        <strain evidence="1 2">ATCC 200175</strain>
    </source>
</reference>
<evidence type="ECO:0000313" key="2">
    <source>
        <dbReference type="Proteomes" id="UP000053647"/>
    </source>
</evidence>
<dbReference type="AlphaFoldDB" id="A0A0C9U4G5"/>
<name>A0A0C9U4G5_PAXIN</name>
<gene>
    <name evidence="1" type="ORF">PAXINDRAFT_169938</name>
</gene>
<proteinExistence type="predicted"/>
<reference evidence="2" key="2">
    <citation type="submission" date="2015-01" db="EMBL/GenBank/DDBJ databases">
        <title>Evolutionary Origins and Diversification of the Mycorrhizal Mutualists.</title>
        <authorList>
            <consortium name="DOE Joint Genome Institute"/>
            <consortium name="Mycorrhizal Genomics Consortium"/>
            <person name="Kohler A."/>
            <person name="Kuo A."/>
            <person name="Nagy L.G."/>
            <person name="Floudas D."/>
            <person name="Copeland A."/>
            <person name="Barry K.W."/>
            <person name="Cichocki N."/>
            <person name="Veneault-Fourrey C."/>
            <person name="LaButti K."/>
            <person name="Lindquist E.A."/>
            <person name="Lipzen A."/>
            <person name="Lundell T."/>
            <person name="Morin E."/>
            <person name="Murat C."/>
            <person name="Riley R."/>
            <person name="Ohm R."/>
            <person name="Sun H."/>
            <person name="Tunlid A."/>
            <person name="Henrissat B."/>
            <person name="Grigoriev I.V."/>
            <person name="Hibbett D.S."/>
            <person name="Martin F."/>
        </authorList>
    </citation>
    <scope>NUCLEOTIDE SEQUENCE [LARGE SCALE GENOMIC DNA]</scope>
    <source>
        <strain evidence="2">ATCC 200175</strain>
    </source>
</reference>
<evidence type="ECO:0000313" key="1">
    <source>
        <dbReference type="EMBL" id="KIJ14106.1"/>
    </source>
</evidence>
<organism evidence="1 2">
    <name type="scientific">Paxillus involutus ATCC 200175</name>
    <dbReference type="NCBI Taxonomy" id="664439"/>
    <lineage>
        <taxon>Eukaryota</taxon>
        <taxon>Fungi</taxon>
        <taxon>Dikarya</taxon>
        <taxon>Basidiomycota</taxon>
        <taxon>Agaricomycotina</taxon>
        <taxon>Agaricomycetes</taxon>
        <taxon>Agaricomycetidae</taxon>
        <taxon>Boletales</taxon>
        <taxon>Paxilineae</taxon>
        <taxon>Paxillaceae</taxon>
        <taxon>Paxillus</taxon>
    </lineage>
</organism>
<dbReference type="Proteomes" id="UP000053647">
    <property type="component" value="Unassembled WGS sequence"/>
</dbReference>
<dbReference type="EMBL" id="KN819345">
    <property type="protein sequence ID" value="KIJ14106.1"/>
    <property type="molecule type" value="Genomic_DNA"/>
</dbReference>
<dbReference type="HOGENOM" id="CLU_2638748_0_0_1"/>
<accession>A0A0C9U4G5</accession>
<sequence>MCRAAQARSSGGDYPLVLVSPSRPSSRPYLHFSLTQLSSVHYPVRTCCASMSPARPHSQNVAGRRCLVSCRVPVEAR</sequence>
<protein>
    <submittedName>
        <fullName evidence="1">Uncharacterized protein</fullName>
    </submittedName>
</protein>
<keyword evidence="2" id="KW-1185">Reference proteome</keyword>